<gene>
    <name evidence="2" type="ORF">J437_LFUL005392</name>
</gene>
<proteinExistence type="predicted"/>
<reference evidence="2" key="2">
    <citation type="submission" date="2017-10" db="EMBL/GenBank/DDBJ databases">
        <title>Ladona fulva Genome sequencing and assembly.</title>
        <authorList>
            <person name="Murali S."/>
            <person name="Richards S."/>
            <person name="Bandaranaike D."/>
            <person name="Bellair M."/>
            <person name="Blankenburg K."/>
            <person name="Chao H."/>
            <person name="Dinh H."/>
            <person name="Doddapaneni H."/>
            <person name="Dugan-Rocha S."/>
            <person name="Elkadiri S."/>
            <person name="Gnanaolivu R."/>
            <person name="Hernandez B."/>
            <person name="Skinner E."/>
            <person name="Javaid M."/>
            <person name="Lee S."/>
            <person name="Li M."/>
            <person name="Ming W."/>
            <person name="Munidasa M."/>
            <person name="Muniz J."/>
            <person name="Nguyen L."/>
            <person name="Hughes D."/>
            <person name="Osuji N."/>
            <person name="Pu L.-L."/>
            <person name="Puazo M."/>
            <person name="Qu C."/>
            <person name="Quiroz J."/>
            <person name="Raj R."/>
            <person name="Weissenberger G."/>
            <person name="Xin Y."/>
            <person name="Zou X."/>
            <person name="Han Y."/>
            <person name="Worley K."/>
            <person name="Muzny D."/>
            <person name="Gibbs R."/>
        </authorList>
    </citation>
    <scope>NUCLEOTIDE SEQUENCE</scope>
    <source>
        <strain evidence="2">Sampled in the wild</strain>
    </source>
</reference>
<protein>
    <submittedName>
        <fullName evidence="2">Uncharacterized protein</fullName>
    </submittedName>
</protein>
<reference evidence="2" key="1">
    <citation type="submission" date="2013-04" db="EMBL/GenBank/DDBJ databases">
        <authorList>
            <person name="Qu J."/>
            <person name="Murali S.C."/>
            <person name="Bandaranaike D."/>
            <person name="Bellair M."/>
            <person name="Blankenburg K."/>
            <person name="Chao H."/>
            <person name="Dinh H."/>
            <person name="Doddapaneni H."/>
            <person name="Downs B."/>
            <person name="Dugan-Rocha S."/>
            <person name="Elkadiri S."/>
            <person name="Gnanaolivu R.D."/>
            <person name="Hernandez B."/>
            <person name="Javaid M."/>
            <person name="Jayaseelan J.C."/>
            <person name="Lee S."/>
            <person name="Li M."/>
            <person name="Ming W."/>
            <person name="Munidasa M."/>
            <person name="Muniz J."/>
            <person name="Nguyen L."/>
            <person name="Ongeri F."/>
            <person name="Osuji N."/>
            <person name="Pu L.-L."/>
            <person name="Puazo M."/>
            <person name="Qu C."/>
            <person name="Quiroz J."/>
            <person name="Raj R."/>
            <person name="Weissenberger G."/>
            <person name="Xin Y."/>
            <person name="Zou X."/>
            <person name="Han Y."/>
            <person name="Richards S."/>
            <person name="Worley K."/>
            <person name="Muzny D."/>
            <person name="Gibbs R."/>
        </authorList>
    </citation>
    <scope>NUCLEOTIDE SEQUENCE</scope>
    <source>
        <strain evidence="2">Sampled in the wild</strain>
    </source>
</reference>
<dbReference type="AlphaFoldDB" id="A0A8K0JZ90"/>
<feature type="region of interest" description="Disordered" evidence="1">
    <location>
        <begin position="40"/>
        <end position="64"/>
    </location>
</feature>
<evidence type="ECO:0000313" key="2">
    <source>
        <dbReference type="EMBL" id="KAG8225377.1"/>
    </source>
</evidence>
<dbReference type="EMBL" id="KZ308235">
    <property type="protein sequence ID" value="KAG8225377.1"/>
    <property type="molecule type" value="Genomic_DNA"/>
</dbReference>
<name>A0A8K0JZ90_LADFU</name>
<sequence>MGKRKYDKEWRKNEENGDKLEYGKGESKVIEEEGRKIRQKRESIGRMKGEIKETREETKSMNEE</sequence>
<keyword evidence="3" id="KW-1185">Reference proteome</keyword>
<accession>A0A8K0JZ90</accession>
<evidence type="ECO:0000256" key="1">
    <source>
        <dbReference type="SAM" id="MobiDB-lite"/>
    </source>
</evidence>
<comment type="caution">
    <text evidence="2">The sequence shown here is derived from an EMBL/GenBank/DDBJ whole genome shotgun (WGS) entry which is preliminary data.</text>
</comment>
<evidence type="ECO:0000313" key="3">
    <source>
        <dbReference type="Proteomes" id="UP000792457"/>
    </source>
</evidence>
<feature type="region of interest" description="Disordered" evidence="1">
    <location>
        <begin position="1"/>
        <end position="20"/>
    </location>
</feature>
<dbReference type="Proteomes" id="UP000792457">
    <property type="component" value="Unassembled WGS sequence"/>
</dbReference>
<organism evidence="2 3">
    <name type="scientific">Ladona fulva</name>
    <name type="common">Scarce chaser dragonfly</name>
    <name type="synonym">Libellula fulva</name>
    <dbReference type="NCBI Taxonomy" id="123851"/>
    <lineage>
        <taxon>Eukaryota</taxon>
        <taxon>Metazoa</taxon>
        <taxon>Ecdysozoa</taxon>
        <taxon>Arthropoda</taxon>
        <taxon>Hexapoda</taxon>
        <taxon>Insecta</taxon>
        <taxon>Pterygota</taxon>
        <taxon>Palaeoptera</taxon>
        <taxon>Odonata</taxon>
        <taxon>Epiprocta</taxon>
        <taxon>Anisoptera</taxon>
        <taxon>Libelluloidea</taxon>
        <taxon>Libellulidae</taxon>
        <taxon>Ladona</taxon>
    </lineage>
</organism>